<reference evidence="2" key="1">
    <citation type="submission" date="2023-07" db="EMBL/GenBank/DDBJ databases">
        <title>Bacterial whole genome sequence for Sphingobium sp. HBC34.</title>
        <authorList>
            <person name="Le V."/>
            <person name="Ko S.-R."/>
            <person name="Ahn C.-Y."/>
            <person name="Oh H.-M."/>
        </authorList>
    </citation>
    <scope>NUCLEOTIDE SEQUENCE</scope>
    <source>
        <strain evidence="2">HBC34</strain>
    </source>
</reference>
<proteinExistence type="predicted"/>
<dbReference type="Pfam" id="PF24720">
    <property type="entry name" value="DUF7673"/>
    <property type="match status" value="1"/>
</dbReference>
<sequence length="94" mass="10296">MAALDRLFALAKSDTGQSARVASFLLAWWNGTDLGHFPIADLFGLDRSVADDITSVVRYLGRHPGAIYADSLGYRGDVMDLLHRWRDVGSEDAA</sequence>
<feature type="domain" description="DUF7673" evidence="1">
    <location>
        <begin position="2"/>
        <end position="86"/>
    </location>
</feature>
<evidence type="ECO:0000259" key="1">
    <source>
        <dbReference type="Pfam" id="PF24720"/>
    </source>
</evidence>
<dbReference type="EMBL" id="JAUQOM010000012">
    <property type="protein sequence ID" value="MDO7836901.1"/>
    <property type="molecule type" value="Genomic_DNA"/>
</dbReference>
<accession>A0ABT8ZRT8</accession>
<comment type="caution">
    <text evidence="2">The sequence shown here is derived from an EMBL/GenBank/DDBJ whole genome shotgun (WGS) entry which is preliminary data.</text>
</comment>
<keyword evidence="3" id="KW-1185">Reference proteome</keyword>
<dbReference type="Proteomes" id="UP001176471">
    <property type="component" value="Unassembled WGS sequence"/>
</dbReference>
<name>A0ABT8ZRT8_9SPHN</name>
<gene>
    <name evidence="2" type="ORF">Q4610_17785</name>
</gene>
<protein>
    <recommendedName>
        <fullName evidence="1">DUF7673 domain-containing protein</fullName>
    </recommendedName>
</protein>
<dbReference type="InterPro" id="IPR056090">
    <property type="entry name" value="DUF7673"/>
</dbReference>
<evidence type="ECO:0000313" key="2">
    <source>
        <dbReference type="EMBL" id="MDO7836901.1"/>
    </source>
</evidence>
<evidence type="ECO:0000313" key="3">
    <source>
        <dbReference type="Proteomes" id="UP001176471"/>
    </source>
</evidence>
<organism evidence="2 3">
    <name type="scientific">Sphingobium cyanobacteriorum</name>
    <dbReference type="NCBI Taxonomy" id="3063954"/>
    <lineage>
        <taxon>Bacteria</taxon>
        <taxon>Pseudomonadati</taxon>
        <taxon>Pseudomonadota</taxon>
        <taxon>Alphaproteobacteria</taxon>
        <taxon>Sphingomonadales</taxon>
        <taxon>Sphingomonadaceae</taxon>
        <taxon>Sphingobium</taxon>
    </lineage>
</organism>